<dbReference type="InterPro" id="IPR012349">
    <property type="entry name" value="Split_barrel_FMN-bd"/>
</dbReference>
<evidence type="ECO:0000256" key="2">
    <source>
        <dbReference type="ARBA" id="ARBA00049106"/>
    </source>
</evidence>
<sequence>MSATHGLLALTRPVTRGHAGVMTKDREGRAAPVGVRSGPAAAGGRRARLQPRWFIVAFWHGHRAVLRATGGRFGLWRPKPGGWGTLWLTTRGRRSGKVRKVVLGYVDDGDNLVTMAMNGWGPAEPAWWLNLQAHPDAVVRTRDGTLQVRARRAQGAERERLWATWASIDKDLDDYASRRPRETAVVVLEPHERAGSGAE</sequence>
<organism evidence="3 4">
    <name type="scientific">Humibacillus xanthopallidus</name>
    <dbReference type="NCBI Taxonomy" id="412689"/>
    <lineage>
        <taxon>Bacteria</taxon>
        <taxon>Bacillati</taxon>
        <taxon>Actinomycetota</taxon>
        <taxon>Actinomycetes</taxon>
        <taxon>Micrococcales</taxon>
        <taxon>Intrasporangiaceae</taxon>
        <taxon>Humibacillus</taxon>
    </lineage>
</organism>
<accession>A0A543PNG9</accession>
<reference evidence="3 4" key="1">
    <citation type="submission" date="2019-06" db="EMBL/GenBank/DDBJ databases">
        <title>Sequencing the genomes of 1000 actinobacteria strains.</title>
        <authorList>
            <person name="Klenk H.-P."/>
        </authorList>
    </citation>
    <scope>NUCLEOTIDE SEQUENCE [LARGE SCALE GENOMIC DNA]</scope>
    <source>
        <strain evidence="3 4">DSM 21776</strain>
    </source>
</reference>
<dbReference type="GO" id="GO:0005886">
    <property type="term" value="C:plasma membrane"/>
    <property type="evidence" value="ECO:0007669"/>
    <property type="project" value="TreeGrafter"/>
</dbReference>
<comment type="catalytic activity">
    <reaction evidence="2">
        <text>oxidized coenzyme F420-(gamma-L-Glu)(n) + a quinol + H(+) = reduced coenzyme F420-(gamma-L-Glu)(n) + a quinone</text>
        <dbReference type="Rhea" id="RHEA:39663"/>
        <dbReference type="Rhea" id="RHEA-COMP:12939"/>
        <dbReference type="Rhea" id="RHEA-COMP:14378"/>
        <dbReference type="ChEBI" id="CHEBI:15378"/>
        <dbReference type="ChEBI" id="CHEBI:24646"/>
        <dbReference type="ChEBI" id="CHEBI:132124"/>
        <dbReference type="ChEBI" id="CHEBI:133980"/>
        <dbReference type="ChEBI" id="CHEBI:139511"/>
    </reaction>
</comment>
<evidence type="ECO:0000313" key="4">
    <source>
        <dbReference type="Proteomes" id="UP000320085"/>
    </source>
</evidence>
<dbReference type="NCBIfam" id="TIGR00026">
    <property type="entry name" value="hi_GC_TIGR00026"/>
    <property type="match status" value="1"/>
</dbReference>
<dbReference type="InterPro" id="IPR004378">
    <property type="entry name" value="F420H2_quin_Rdtase"/>
</dbReference>
<evidence type="ECO:0000256" key="1">
    <source>
        <dbReference type="ARBA" id="ARBA00008710"/>
    </source>
</evidence>
<dbReference type="Gene3D" id="2.30.110.10">
    <property type="entry name" value="Electron Transport, Fmn-binding Protein, Chain A"/>
    <property type="match status" value="1"/>
</dbReference>
<gene>
    <name evidence="3" type="ORF">FHX52_2288</name>
</gene>
<dbReference type="AlphaFoldDB" id="A0A543PNG9"/>
<evidence type="ECO:0000313" key="3">
    <source>
        <dbReference type="EMBL" id="TQN45590.1"/>
    </source>
</evidence>
<comment type="similarity">
    <text evidence="1">Belongs to the F420H(2)-dependent quinone reductase family.</text>
</comment>
<dbReference type="PANTHER" id="PTHR39428">
    <property type="entry name" value="F420H(2)-DEPENDENT QUINONE REDUCTASE RV1261C"/>
    <property type="match status" value="1"/>
</dbReference>
<protein>
    <submittedName>
        <fullName evidence="3">Deazaflavin-dependent oxidoreductase (Nitroreductase family)</fullName>
    </submittedName>
</protein>
<dbReference type="GO" id="GO:0070967">
    <property type="term" value="F:coenzyme F420 binding"/>
    <property type="evidence" value="ECO:0007669"/>
    <property type="project" value="TreeGrafter"/>
</dbReference>
<dbReference type="GO" id="GO:0016491">
    <property type="term" value="F:oxidoreductase activity"/>
    <property type="evidence" value="ECO:0007669"/>
    <property type="project" value="InterPro"/>
</dbReference>
<dbReference type="EMBL" id="VFQF01000002">
    <property type="protein sequence ID" value="TQN45590.1"/>
    <property type="molecule type" value="Genomic_DNA"/>
</dbReference>
<name>A0A543PNG9_9MICO</name>
<dbReference type="PANTHER" id="PTHR39428:SF1">
    <property type="entry name" value="F420H(2)-DEPENDENT QUINONE REDUCTASE RV1261C"/>
    <property type="match status" value="1"/>
</dbReference>
<comment type="caution">
    <text evidence="3">The sequence shown here is derived from an EMBL/GenBank/DDBJ whole genome shotgun (WGS) entry which is preliminary data.</text>
</comment>
<dbReference type="Pfam" id="PF04075">
    <property type="entry name" value="F420H2_quin_red"/>
    <property type="match status" value="1"/>
</dbReference>
<dbReference type="Proteomes" id="UP000320085">
    <property type="component" value="Unassembled WGS sequence"/>
</dbReference>
<proteinExistence type="inferred from homology"/>